<organism evidence="1 2">
    <name type="scientific">Phytophthora fragariaefolia</name>
    <dbReference type="NCBI Taxonomy" id="1490495"/>
    <lineage>
        <taxon>Eukaryota</taxon>
        <taxon>Sar</taxon>
        <taxon>Stramenopiles</taxon>
        <taxon>Oomycota</taxon>
        <taxon>Peronosporomycetes</taxon>
        <taxon>Peronosporales</taxon>
        <taxon>Peronosporaceae</taxon>
        <taxon>Phytophthora</taxon>
    </lineage>
</organism>
<dbReference type="EMBL" id="BSXT01002266">
    <property type="protein sequence ID" value="GMF48028.1"/>
    <property type="molecule type" value="Genomic_DNA"/>
</dbReference>
<comment type="caution">
    <text evidence="1">The sequence shown here is derived from an EMBL/GenBank/DDBJ whole genome shotgun (WGS) entry which is preliminary data.</text>
</comment>
<protein>
    <submittedName>
        <fullName evidence="1">Unnamed protein product</fullName>
    </submittedName>
</protein>
<evidence type="ECO:0000313" key="1">
    <source>
        <dbReference type="EMBL" id="GMF48028.1"/>
    </source>
</evidence>
<dbReference type="OrthoDB" id="126018at2759"/>
<accession>A0A9W6XXS4</accession>
<sequence length="211" mass="23453">MAPAGYVCCLLQESVVKREDVALTVLSHSIGFDATNNPCETYNASLKRDVSLRRKLKVGALVDRLRILCRAESVRALPFLTAPALDGRRIRRANALARAGLLREHRPDRNSIEFLLGNTAEEGTGELINVIALPALRVYDVHEKRSCEDLPVTAQLGVETARMEQLEMPTTGWEVERAHAERSSREGAACTCCTRWALLEVLTRPAARHRL</sequence>
<gene>
    <name evidence="1" type="ORF">Pfra01_001837100</name>
</gene>
<reference evidence="1" key="1">
    <citation type="submission" date="2023-04" db="EMBL/GenBank/DDBJ databases">
        <title>Phytophthora fragariaefolia NBRC 109709.</title>
        <authorList>
            <person name="Ichikawa N."/>
            <person name="Sato H."/>
            <person name="Tonouchi N."/>
        </authorList>
    </citation>
    <scope>NUCLEOTIDE SEQUENCE</scope>
    <source>
        <strain evidence="1">NBRC 109709</strain>
    </source>
</reference>
<keyword evidence="2" id="KW-1185">Reference proteome</keyword>
<dbReference type="AlphaFoldDB" id="A0A9W6XXS4"/>
<name>A0A9W6XXS4_9STRA</name>
<proteinExistence type="predicted"/>
<evidence type="ECO:0000313" key="2">
    <source>
        <dbReference type="Proteomes" id="UP001165121"/>
    </source>
</evidence>
<dbReference type="Proteomes" id="UP001165121">
    <property type="component" value="Unassembled WGS sequence"/>
</dbReference>